<sequence>MPIAEGLQGMMRSTESPPGLLFLSLQTESALGMHMSSRTSDKFVISHTIDIEMSRHV</sequence>
<organism evidence="1 2">
    <name type="scientific">Laccaria amethystina LaAM-08-1</name>
    <dbReference type="NCBI Taxonomy" id="1095629"/>
    <lineage>
        <taxon>Eukaryota</taxon>
        <taxon>Fungi</taxon>
        <taxon>Dikarya</taxon>
        <taxon>Basidiomycota</taxon>
        <taxon>Agaricomycotina</taxon>
        <taxon>Agaricomycetes</taxon>
        <taxon>Agaricomycetidae</taxon>
        <taxon>Agaricales</taxon>
        <taxon>Agaricineae</taxon>
        <taxon>Hydnangiaceae</taxon>
        <taxon>Laccaria</taxon>
    </lineage>
</organism>
<name>A0A0C9XEK6_9AGAR</name>
<dbReference type="AlphaFoldDB" id="A0A0C9XEK6"/>
<protein>
    <submittedName>
        <fullName evidence="1">Uncharacterized protein</fullName>
    </submittedName>
</protein>
<reference evidence="2" key="2">
    <citation type="submission" date="2015-01" db="EMBL/GenBank/DDBJ databases">
        <title>Evolutionary Origins and Diversification of the Mycorrhizal Mutualists.</title>
        <authorList>
            <consortium name="DOE Joint Genome Institute"/>
            <consortium name="Mycorrhizal Genomics Consortium"/>
            <person name="Kohler A."/>
            <person name="Kuo A."/>
            <person name="Nagy L.G."/>
            <person name="Floudas D."/>
            <person name="Copeland A."/>
            <person name="Barry K.W."/>
            <person name="Cichocki N."/>
            <person name="Veneault-Fourrey C."/>
            <person name="LaButti K."/>
            <person name="Lindquist E.A."/>
            <person name="Lipzen A."/>
            <person name="Lundell T."/>
            <person name="Morin E."/>
            <person name="Murat C."/>
            <person name="Riley R."/>
            <person name="Ohm R."/>
            <person name="Sun H."/>
            <person name="Tunlid A."/>
            <person name="Henrissat B."/>
            <person name="Grigoriev I.V."/>
            <person name="Hibbett D.S."/>
            <person name="Martin F."/>
        </authorList>
    </citation>
    <scope>NUCLEOTIDE SEQUENCE [LARGE SCALE GENOMIC DNA]</scope>
    <source>
        <strain evidence="2">LaAM-08-1</strain>
    </source>
</reference>
<evidence type="ECO:0000313" key="2">
    <source>
        <dbReference type="Proteomes" id="UP000054477"/>
    </source>
</evidence>
<gene>
    <name evidence="1" type="ORF">K443DRAFT_679471</name>
</gene>
<proteinExistence type="predicted"/>
<keyword evidence="2" id="KW-1185">Reference proteome</keyword>
<dbReference type="EMBL" id="KN838634">
    <property type="protein sequence ID" value="KIJ99993.1"/>
    <property type="molecule type" value="Genomic_DNA"/>
</dbReference>
<reference evidence="1 2" key="1">
    <citation type="submission" date="2014-04" db="EMBL/GenBank/DDBJ databases">
        <authorList>
            <consortium name="DOE Joint Genome Institute"/>
            <person name="Kuo A."/>
            <person name="Kohler A."/>
            <person name="Nagy L.G."/>
            <person name="Floudas D."/>
            <person name="Copeland A."/>
            <person name="Barry K.W."/>
            <person name="Cichocki N."/>
            <person name="Veneault-Fourrey C."/>
            <person name="LaButti K."/>
            <person name="Lindquist E.A."/>
            <person name="Lipzen A."/>
            <person name="Lundell T."/>
            <person name="Morin E."/>
            <person name="Murat C."/>
            <person name="Sun H."/>
            <person name="Tunlid A."/>
            <person name="Henrissat B."/>
            <person name="Grigoriev I.V."/>
            <person name="Hibbett D.S."/>
            <person name="Martin F."/>
            <person name="Nordberg H.P."/>
            <person name="Cantor M.N."/>
            <person name="Hua S.X."/>
        </authorList>
    </citation>
    <scope>NUCLEOTIDE SEQUENCE [LARGE SCALE GENOMIC DNA]</scope>
    <source>
        <strain evidence="1 2">LaAM-08-1</strain>
    </source>
</reference>
<dbReference type="Proteomes" id="UP000054477">
    <property type="component" value="Unassembled WGS sequence"/>
</dbReference>
<accession>A0A0C9XEK6</accession>
<evidence type="ECO:0000313" key="1">
    <source>
        <dbReference type="EMBL" id="KIJ99993.1"/>
    </source>
</evidence>
<dbReference type="HOGENOM" id="CLU_2996846_0_0_1"/>